<evidence type="ECO:0000256" key="2">
    <source>
        <dbReference type="SAM" id="MobiDB-lite"/>
    </source>
</evidence>
<dbReference type="SMART" id="SM00335">
    <property type="entry name" value="ANX"/>
    <property type="match status" value="4"/>
</dbReference>
<name>A0ABY9X343_9BACT</name>
<feature type="compositionally biased region" description="Low complexity" evidence="2">
    <location>
        <begin position="1"/>
        <end position="14"/>
    </location>
</feature>
<dbReference type="EMBL" id="CP043494">
    <property type="protein sequence ID" value="WNG49834.1"/>
    <property type="molecule type" value="Genomic_DNA"/>
</dbReference>
<proteinExistence type="predicted"/>
<evidence type="ECO:0000313" key="4">
    <source>
        <dbReference type="Proteomes" id="UP001611383"/>
    </source>
</evidence>
<protein>
    <submittedName>
        <fullName evidence="3">Annexin</fullName>
    </submittedName>
</protein>
<feature type="compositionally biased region" description="Basic and acidic residues" evidence="2">
    <location>
        <begin position="28"/>
        <end position="40"/>
    </location>
</feature>
<dbReference type="SUPFAM" id="SSF47874">
    <property type="entry name" value="Annexin"/>
    <property type="match status" value="1"/>
</dbReference>
<dbReference type="InterPro" id="IPR001464">
    <property type="entry name" value="Annexin"/>
</dbReference>
<feature type="compositionally biased region" description="Low complexity" evidence="2">
    <location>
        <begin position="58"/>
        <end position="75"/>
    </location>
</feature>
<feature type="compositionally biased region" description="Low complexity" evidence="2">
    <location>
        <begin position="88"/>
        <end position="115"/>
    </location>
</feature>
<feature type="region of interest" description="Disordered" evidence="2">
    <location>
        <begin position="1"/>
        <end position="162"/>
    </location>
</feature>
<feature type="compositionally biased region" description="Low complexity" evidence="2">
    <location>
        <begin position="41"/>
        <end position="50"/>
    </location>
</feature>
<gene>
    <name evidence="3" type="ORF">F0U60_41250</name>
</gene>
<dbReference type="PANTHER" id="PTHR10502">
    <property type="entry name" value="ANNEXIN"/>
    <property type="match status" value="1"/>
</dbReference>
<dbReference type="PROSITE" id="PS51897">
    <property type="entry name" value="ANNEXIN_2"/>
    <property type="match status" value="3"/>
</dbReference>
<feature type="region of interest" description="Disordered" evidence="2">
    <location>
        <begin position="997"/>
        <end position="1040"/>
    </location>
</feature>
<dbReference type="Pfam" id="PF00191">
    <property type="entry name" value="Annexin"/>
    <property type="match status" value="2"/>
</dbReference>
<keyword evidence="1" id="KW-0677">Repeat</keyword>
<evidence type="ECO:0000256" key="1">
    <source>
        <dbReference type="ARBA" id="ARBA00022737"/>
    </source>
</evidence>
<dbReference type="Proteomes" id="UP001611383">
    <property type="component" value="Chromosome"/>
</dbReference>
<dbReference type="InterPro" id="IPR037104">
    <property type="entry name" value="Annexin_sf"/>
</dbReference>
<reference evidence="3 4" key="1">
    <citation type="submission" date="2019-08" db="EMBL/GenBank/DDBJ databases">
        <title>Archangium and Cystobacter genomes.</title>
        <authorList>
            <person name="Chen I.-C.K."/>
            <person name="Wielgoss S."/>
        </authorList>
    </citation>
    <scope>NUCLEOTIDE SEQUENCE [LARGE SCALE GENOMIC DNA]</scope>
    <source>
        <strain evidence="3 4">Cbm 6</strain>
    </source>
</reference>
<dbReference type="RefSeq" id="WP_395808208.1">
    <property type="nucleotide sequence ID" value="NZ_CP043494.1"/>
</dbReference>
<dbReference type="InterPro" id="IPR018502">
    <property type="entry name" value="Annexin_repeat"/>
</dbReference>
<feature type="compositionally biased region" description="Low complexity" evidence="2">
    <location>
        <begin position="125"/>
        <end position="144"/>
    </location>
</feature>
<sequence length="1368" mass="145417">MRVNDGGATRTTGTDGAGGSGKNSAAEAAERAAREAKRAAEAAARAAAEASRARAEAAARQAQEALKQAQAALAEAQKKGAPKAELTRAQQAVAQASTSAQQAAASARSAAQREAGTSSFVPSNAPSKPATTATTTPAAPAQQPSGPPGVTPGYTKEQASKDATELYKATQGGLTGWGTDEDAIFKTLDKKSPADVALIRQAFKEHYNLDLDATLRDELSGDDLTRAKSLLAGNKGNAGATAIQQEMGLGTDEEAILDTLRKATPAERQSIARSFQQMYGKDHPDIKAATPEEFLQKALDSELDGPQRAQLRDLLATTQARSPEEVSKLEAGAARSKVHDALQGFWGADSGKVFDTIKDLPPEQKKVLLQDTALQSELRDKLSKEDYTRARGMLEGNTAAASAAQINSATQGWLGSDEGAILDVLKNTKPEDLPALKAEFQKQTGRSLEAEVKSWGGADSEVGLRYLNPPAANDKAGQAKAAAEQLHRALDGMGTDEAALREVLGNKSKAEINDISAAYRELYKKDLRQDLTSELGGRDKFEIVDQMFDLGAIDPNSPIAARQQAERLRAQQKFEQSEGLGFIDTVQSWTKGESDSARLERNLDAAEAAISSGDTEAAQRRLGYSTDDVKTLQETKDSTADMAATAAVAVVTTAAVVATGGAATPLALAGYAALGAGTRLATQSYFKGDALGLDGAAQQALVGAVEGGTAVIPLPKGLSGAGRTVATESAEQVAKQTVGQRLRNTAIQGAWEGGIGGAAGGATDQALQSETWENGLMSGLAQVSKRAVVDGAVGTVFGAGGGVAMDGVMAGAQRLTRPREVPVSVNPKLEGRTVHVRYGDGRVRIEAGPKATDADIAAHMETARTLQKYEGPLGQVRKLRDGVRQELTSRPGYGTQGFESQLEVKKLTTLIKDLEGIQQRIDSRLKQFDGTGQVPTAAQREAIEREIANLRSQLDVHAKQVDSLAVARGYVAAEDERAGVAAARRFGYPLTKEEGLPEGYHWQPNRDDPDAPPYLQKNRGVDGDTLTYKPSGDELNPDPAKRKFGTFEVSDGSSQPKKIPDGFTREQAFVELGGNDPTKAFGKWMEVMKTEGIIKNDAEFIAKMKQNPGGSDADYVRHEAKRAFADKIAHHLTDETRLRGTQAYKDALKLKNAEGKPLTDREALAAASHSEMLRITSQLPSADKGGIANRWYEAQYGASRPLQREVTVGMTQANEVGGLNLRKNRHLDVVENVDGGVRVRELKNVSTAFGQGEMEQIEDNVSLLGSRGLLKGYDNQEVKEVVVTFLDPKGAAANVGFLDGLFKGASDGFKLEVYKPDGTSVLIDADTWNRTIFKEGGDPKAELLMDYLSKTPAEHQALRNAMLEEGGG</sequence>
<accession>A0ABY9X343</accession>
<dbReference type="Gene3D" id="1.10.220.10">
    <property type="entry name" value="Annexin"/>
    <property type="match status" value="4"/>
</dbReference>
<evidence type="ECO:0000313" key="3">
    <source>
        <dbReference type="EMBL" id="WNG49834.1"/>
    </source>
</evidence>
<keyword evidence="4" id="KW-1185">Reference proteome</keyword>
<dbReference type="PRINTS" id="PR00196">
    <property type="entry name" value="ANNEXIN"/>
</dbReference>
<organism evidence="3 4">
    <name type="scientific">Archangium minus</name>
    <dbReference type="NCBI Taxonomy" id="83450"/>
    <lineage>
        <taxon>Bacteria</taxon>
        <taxon>Pseudomonadati</taxon>
        <taxon>Myxococcota</taxon>
        <taxon>Myxococcia</taxon>
        <taxon>Myxococcales</taxon>
        <taxon>Cystobacterineae</taxon>
        <taxon>Archangiaceae</taxon>
        <taxon>Archangium</taxon>
    </lineage>
</organism>
<dbReference type="PANTHER" id="PTHR10502:SF233">
    <property type="entry name" value="ANNEXIN B9"/>
    <property type="match status" value="1"/>
</dbReference>